<reference evidence="10" key="1">
    <citation type="submission" date="2022-02" db="EMBL/GenBank/DDBJ databases">
        <title>Vibrio sp. nov, a new bacterium isolated from seawater.</title>
        <authorList>
            <person name="Yuan Y."/>
        </authorList>
    </citation>
    <scope>NUCLEOTIDE SEQUENCE</scope>
    <source>
        <strain evidence="10">ZSDZ65</strain>
    </source>
</reference>
<dbReference type="PRINTS" id="PR00507">
    <property type="entry name" value="N12N6MTFRASE"/>
</dbReference>
<dbReference type="Pfam" id="PF02384">
    <property type="entry name" value="N6_Mtase"/>
    <property type="match status" value="1"/>
</dbReference>
<dbReference type="EC" id="2.1.1.72" evidence="2"/>
<comment type="caution">
    <text evidence="10">The sequence shown here is derived from an EMBL/GenBank/DDBJ whole genome shotgun (WGS) entry which is preliminary data.</text>
</comment>
<evidence type="ECO:0000313" key="10">
    <source>
        <dbReference type="EMBL" id="MCW8346020.1"/>
    </source>
</evidence>
<evidence type="ECO:0000256" key="7">
    <source>
        <dbReference type="ARBA" id="ARBA00047942"/>
    </source>
</evidence>
<keyword evidence="11" id="KW-1185">Reference proteome</keyword>
<dbReference type="Proteomes" id="UP001155587">
    <property type="component" value="Unassembled WGS sequence"/>
</dbReference>
<evidence type="ECO:0000259" key="8">
    <source>
        <dbReference type="Pfam" id="PF02384"/>
    </source>
</evidence>
<comment type="catalytic activity">
    <reaction evidence="7">
        <text>a 2'-deoxyadenosine in DNA + S-adenosyl-L-methionine = an N(6)-methyl-2'-deoxyadenosine in DNA + S-adenosyl-L-homocysteine + H(+)</text>
        <dbReference type="Rhea" id="RHEA:15197"/>
        <dbReference type="Rhea" id="RHEA-COMP:12418"/>
        <dbReference type="Rhea" id="RHEA-COMP:12419"/>
        <dbReference type="ChEBI" id="CHEBI:15378"/>
        <dbReference type="ChEBI" id="CHEBI:57856"/>
        <dbReference type="ChEBI" id="CHEBI:59789"/>
        <dbReference type="ChEBI" id="CHEBI:90615"/>
        <dbReference type="ChEBI" id="CHEBI:90616"/>
        <dbReference type="EC" id="2.1.1.72"/>
    </reaction>
</comment>
<dbReference type="GO" id="GO:0008170">
    <property type="term" value="F:N-methyltransferase activity"/>
    <property type="evidence" value="ECO:0007669"/>
    <property type="project" value="InterPro"/>
</dbReference>
<evidence type="ECO:0000256" key="2">
    <source>
        <dbReference type="ARBA" id="ARBA00011900"/>
    </source>
</evidence>
<organism evidence="10 11">
    <name type="scientific">Vibrio qingdaonensis</name>
    <dbReference type="NCBI Taxonomy" id="2829491"/>
    <lineage>
        <taxon>Bacteria</taxon>
        <taxon>Pseudomonadati</taxon>
        <taxon>Pseudomonadota</taxon>
        <taxon>Gammaproteobacteria</taxon>
        <taxon>Vibrionales</taxon>
        <taxon>Vibrionaceae</taxon>
        <taxon>Vibrio</taxon>
    </lineage>
</organism>
<sequence>MVKNVGDKEFFDTLWESAVALRGALQPSEYKHPVLALLFFKYVSDSFVEFREDAQEWVKDEDHEFFEMNLEDRDLYEAGNIFWVPEIARWEYLVDNAKQTNYAKVLDDASKAIEEHNPELKGMLYRGFGLLKIPSSKLGELVDLLSSLSFTNSEHRSADVLGLAYEYFLGQFALAEGADAGAFFTSESIVKTLVEIIAPTRGILYEPAIGSGGMVAWSEKFMERNGGERGDISVYGQEYTHTTWKMAAMNLLIRGLDFDLGEENADTLLNDLHKDVRADYILANPPFNQEKWGASKVANDVRWKWGTPTDSNANYAWMQHMLYHLNETGRAGVVMANGAMTSTANTEGAIRKAIIEDDLVECMVALPPKLFINTQIPSCIFVYNKDKKRKGETLFIDARHLGRLETRAQLVFDEEHINEIAQTYHAWAKTEFAEKDSKYVDIPGFCKSAKLEDIQKAGFVLSPGRYVGAAEVEEDEASYQEDMAILTEQLSGQIAKSVTLDEKIKASLAEVGYDI</sequence>
<dbReference type="RefSeq" id="WP_265674419.1">
    <property type="nucleotide sequence ID" value="NZ_JAKRRY010000008.1"/>
</dbReference>
<dbReference type="GO" id="GO:0003677">
    <property type="term" value="F:DNA binding"/>
    <property type="evidence" value="ECO:0007669"/>
    <property type="project" value="InterPro"/>
</dbReference>
<dbReference type="EMBL" id="JAKRRY010000008">
    <property type="protein sequence ID" value="MCW8346020.1"/>
    <property type="molecule type" value="Genomic_DNA"/>
</dbReference>
<dbReference type="InterPro" id="IPR003356">
    <property type="entry name" value="DNA_methylase_A-5"/>
</dbReference>
<keyword evidence="5" id="KW-0949">S-adenosyl-L-methionine</keyword>
<evidence type="ECO:0000256" key="4">
    <source>
        <dbReference type="ARBA" id="ARBA00022679"/>
    </source>
</evidence>
<keyword evidence="3" id="KW-0489">Methyltransferase</keyword>
<feature type="domain" description="DNA methylase adenine-specific" evidence="8">
    <location>
        <begin position="157"/>
        <end position="475"/>
    </location>
</feature>
<dbReference type="AlphaFoldDB" id="A0A9X3CP92"/>
<keyword evidence="4" id="KW-0808">Transferase</keyword>
<evidence type="ECO:0000256" key="1">
    <source>
        <dbReference type="ARBA" id="ARBA00006594"/>
    </source>
</evidence>
<feature type="domain" description="N6 adenine-specific DNA methyltransferase N-terminal" evidence="9">
    <location>
        <begin position="13"/>
        <end position="143"/>
    </location>
</feature>
<dbReference type="PANTHER" id="PTHR42998">
    <property type="entry name" value="TYPE I RESTRICTION ENZYME HINDVIIP M PROTEIN-RELATED"/>
    <property type="match status" value="1"/>
</dbReference>
<gene>
    <name evidence="10" type="ORF">MD535_08365</name>
</gene>
<evidence type="ECO:0000259" key="9">
    <source>
        <dbReference type="Pfam" id="PF12161"/>
    </source>
</evidence>
<dbReference type="GO" id="GO:0009007">
    <property type="term" value="F:site-specific DNA-methyltransferase (adenine-specific) activity"/>
    <property type="evidence" value="ECO:0007669"/>
    <property type="project" value="UniProtKB-EC"/>
</dbReference>
<dbReference type="InterPro" id="IPR038333">
    <property type="entry name" value="T1MK-like_N_sf"/>
</dbReference>
<evidence type="ECO:0000313" key="11">
    <source>
        <dbReference type="Proteomes" id="UP001155587"/>
    </source>
</evidence>
<dbReference type="Gene3D" id="3.40.50.150">
    <property type="entry name" value="Vaccinia Virus protein VP39"/>
    <property type="match status" value="1"/>
</dbReference>
<dbReference type="Pfam" id="PF12161">
    <property type="entry name" value="HsdM_N"/>
    <property type="match status" value="1"/>
</dbReference>
<dbReference type="Gene3D" id="1.20.1260.30">
    <property type="match status" value="1"/>
</dbReference>
<dbReference type="GO" id="GO:0009307">
    <property type="term" value="P:DNA restriction-modification system"/>
    <property type="evidence" value="ECO:0007669"/>
    <property type="project" value="UniProtKB-KW"/>
</dbReference>
<dbReference type="PROSITE" id="PS00092">
    <property type="entry name" value="N6_MTASE"/>
    <property type="match status" value="1"/>
</dbReference>
<accession>A0A9X3CP92</accession>
<keyword evidence="6" id="KW-0680">Restriction system</keyword>
<dbReference type="PANTHER" id="PTHR42998:SF1">
    <property type="entry name" value="TYPE I RESTRICTION ENZYME HINDI METHYLASE SUBUNIT"/>
    <property type="match status" value="1"/>
</dbReference>
<dbReference type="InterPro" id="IPR052916">
    <property type="entry name" value="Type-I_RE_MTase_Subunit"/>
</dbReference>
<comment type="similarity">
    <text evidence="1">Belongs to the N(4)/N(6)-methyltransferase family.</text>
</comment>
<name>A0A9X3CP92_9VIBR</name>
<dbReference type="InterPro" id="IPR029063">
    <property type="entry name" value="SAM-dependent_MTases_sf"/>
</dbReference>
<evidence type="ECO:0000256" key="6">
    <source>
        <dbReference type="ARBA" id="ARBA00022747"/>
    </source>
</evidence>
<proteinExistence type="inferred from homology"/>
<protein>
    <recommendedName>
        <fullName evidence="2">site-specific DNA-methyltransferase (adenine-specific)</fullName>
        <ecNumber evidence="2">2.1.1.72</ecNumber>
    </recommendedName>
</protein>
<evidence type="ECO:0000256" key="3">
    <source>
        <dbReference type="ARBA" id="ARBA00022603"/>
    </source>
</evidence>
<evidence type="ECO:0000256" key="5">
    <source>
        <dbReference type="ARBA" id="ARBA00022691"/>
    </source>
</evidence>
<dbReference type="InterPro" id="IPR022749">
    <property type="entry name" value="D12N6_MeTrfase_N"/>
</dbReference>
<dbReference type="InterPro" id="IPR002052">
    <property type="entry name" value="DNA_methylase_N6_adenine_CS"/>
</dbReference>
<dbReference type="GO" id="GO:0032259">
    <property type="term" value="P:methylation"/>
    <property type="evidence" value="ECO:0007669"/>
    <property type="project" value="UniProtKB-KW"/>
</dbReference>
<dbReference type="SUPFAM" id="SSF53335">
    <property type="entry name" value="S-adenosyl-L-methionine-dependent methyltransferases"/>
    <property type="match status" value="1"/>
</dbReference>